<dbReference type="SMART" id="SM00054">
    <property type="entry name" value="EFh"/>
    <property type="match status" value="2"/>
</dbReference>
<evidence type="ECO:0000256" key="2">
    <source>
        <dbReference type="ARBA" id="ARBA00022837"/>
    </source>
</evidence>
<dbReference type="Proteomes" id="UP000011014">
    <property type="component" value="Unassembled WGS sequence"/>
</dbReference>
<proteinExistence type="predicted"/>
<dbReference type="PROSITE" id="PS50222">
    <property type="entry name" value="EF_HAND_2"/>
    <property type="match status" value="2"/>
</dbReference>
<dbReference type="GO" id="GO:0005509">
    <property type="term" value="F:calcium ion binding"/>
    <property type="evidence" value="ECO:0007669"/>
    <property type="project" value="InterPro"/>
</dbReference>
<dbReference type="Gene3D" id="1.10.238.10">
    <property type="entry name" value="EF-hand"/>
    <property type="match status" value="2"/>
</dbReference>
<feature type="domain" description="EF-hand" evidence="3">
    <location>
        <begin position="127"/>
        <end position="162"/>
    </location>
</feature>
<protein>
    <recommendedName>
        <fullName evidence="3">EF-hand domain-containing protein</fullName>
    </recommendedName>
</protein>
<feature type="domain" description="EF-hand" evidence="3">
    <location>
        <begin position="44"/>
        <end position="79"/>
    </location>
</feature>
<dbReference type="Pfam" id="PF13405">
    <property type="entry name" value="EF-hand_6"/>
    <property type="match status" value="1"/>
</dbReference>
<reference evidence="4" key="1">
    <citation type="journal article" date="2010" name="Science">
        <title>Plasticity of animal genome architecture unmasked by rapid evolution of a pelagic tunicate.</title>
        <authorList>
            <person name="Denoeud F."/>
            <person name="Henriet S."/>
            <person name="Mungpakdee S."/>
            <person name="Aury J.M."/>
            <person name="Da Silva C."/>
            <person name="Brinkmann H."/>
            <person name="Mikhaleva J."/>
            <person name="Olsen L.C."/>
            <person name="Jubin C."/>
            <person name="Canestro C."/>
            <person name="Bouquet J.M."/>
            <person name="Danks G."/>
            <person name="Poulain J."/>
            <person name="Campsteijn C."/>
            <person name="Adamski M."/>
            <person name="Cross I."/>
            <person name="Yadetie F."/>
            <person name="Muffato M."/>
            <person name="Louis A."/>
            <person name="Butcher S."/>
            <person name="Tsagkogeorga G."/>
            <person name="Konrad A."/>
            <person name="Singh S."/>
            <person name="Jensen M.F."/>
            <person name="Cong E.H."/>
            <person name="Eikeseth-Otteraa H."/>
            <person name="Noel B."/>
            <person name="Anthouard V."/>
            <person name="Porcel B.M."/>
            <person name="Kachouri-Lafond R."/>
            <person name="Nishino A."/>
            <person name="Ugolini M."/>
            <person name="Chourrout P."/>
            <person name="Nishida H."/>
            <person name="Aasland R."/>
            <person name="Huzurbazar S."/>
            <person name="Westhof E."/>
            <person name="Delsuc F."/>
            <person name="Lehrach H."/>
            <person name="Reinhardt R."/>
            <person name="Weissenbach J."/>
            <person name="Roy S.W."/>
            <person name="Artiguenave F."/>
            <person name="Postlethwait J.H."/>
            <person name="Manak J.R."/>
            <person name="Thompson E.M."/>
            <person name="Jaillon O."/>
            <person name="Du Pasquier L."/>
            <person name="Boudinot P."/>
            <person name="Liberles D.A."/>
            <person name="Volff J.N."/>
            <person name="Philippe H."/>
            <person name="Lenhard B."/>
            <person name="Roest Crollius H."/>
            <person name="Wincker P."/>
            <person name="Chourrout D."/>
        </authorList>
    </citation>
    <scope>NUCLEOTIDE SEQUENCE [LARGE SCALE GENOMIC DNA]</scope>
</reference>
<dbReference type="AlphaFoldDB" id="E4Y8H0"/>
<keyword evidence="1" id="KW-0677">Repeat</keyword>
<name>E4Y8H0_OIKDI</name>
<accession>E4Y8H0</accession>
<dbReference type="SUPFAM" id="SSF47473">
    <property type="entry name" value="EF-hand"/>
    <property type="match status" value="1"/>
</dbReference>
<dbReference type="InterPro" id="IPR002048">
    <property type="entry name" value="EF_hand_dom"/>
</dbReference>
<dbReference type="EMBL" id="FN654322">
    <property type="protein sequence ID" value="CBY31915.1"/>
    <property type="molecule type" value="Genomic_DNA"/>
</dbReference>
<dbReference type="InterPro" id="IPR018247">
    <property type="entry name" value="EF_Hand_1_Ca_BS"/>
</dbReference>
<organism evidence="4">
    <name type="scientific">Oikopleura dioica</name>
    <name type="common">Tunicate</name>
    <dbReference type="NCBI Taxonomy" id="34765"/>
    <lineage>
        <taxon>Eukaryota</taxon>
        <taxon>Metazoa</taxon>
        <taxon>Chordata</taxon>
        <taxon>Tunicata</taxon>
        <taxon>Appendicularia</taxon>
        <taxon>Copelata</taxon>
        <taxon>Oikopleuridae</taxon>
        <taxon>Oikopleura</taxon>
    </lineage>
</organism>
<evidence type="ECO:0000313" key="4">
    <source>
        <dbReference type="EMBL" id="CBY31915.1"/>
    </source>
</evidence>
<dbReference type="PROSITE" id="PS00018">
    <property type="entry name" value="EF_HAND_1"/>
    <property type="match status" value="1"/>
</dbReference>
<dbReference type="GO" id="GO:0016460">
    <property type="term" value="C:myosin II complex"/>
    <property type="evidence" value="ECO:0007669"/>
    <property type="project" value="TreeGrafter"/>
</dbReference>
<dbReference type="InterPro" id="IPR011992">
    <property type="entry name" value="EF-hand-dom_pair"/>
</dbReference>
<dbReference type="PANTHER" id="PTHR23048">
    <property type="entry name" value="MYOSIN LIGHT CHAIN 1, 3"/>
    <property type="match status" value="1"/>
</dbReference>
<gene>
    <name evidence="4" type="ORF">GSOID_T00029136001</name>
</gene>
<evidence type="ECO:0000259" key="3">
    <source>
        <dbReference type="PROSITE" id="PS50222"/>
    </source>
</evidence>
<keyword evidence="2" id="KW-0106">Calcium</keyword>
<evidence type="ECO:0000256" key="1">
    <source>
        <dbReference type="ARBA" id="ARBA00022737"/>
    </source>
</evidence>
<dbReference type="PANTHER" id="PTHR23048:SF49">
    <property type="entry name" value="FI08416P-RELATED"/>
    <property type="match status" value="1"/>
</dbReference>
<dbReference type="FunFam" id="1.10.238.10:FF:000003">
    <property type="entry name" value="Calmodulin A"/>
    <property type="match status" value="1"/>
</dbReference>
<dbReference type="InterPro" id="IPR050230">
    <property type="entry name" value="CALM/Myosin/TropC-like"/>
</dbReference>
<sequence>MRQSCVNKTPRNCSFSQFPYWNQARSYSKSYLKSRIMAHEFTEEQIAEFKDAFELFDKTGQGLIKYNECANFARCFGYNPAEYTVQVLLAGGDEENLPTSEEMALKSLPFEDFLPLLWAISHSPDPGSYEDFLEGLKVFDKDGNGTINSAELRHVLTTLGEKACLPWLAV</sequence>